<dbReference type="InterPro" id="IPR011009">
    <property type="entry name" value="Kinase-like_dom_sf"/>
</dbReference>
<dbReference type="Pfam" id="PF00069">
    <property type="entry name" value="Pkinase"/>
    <property type="match status" value="1"/>
</dbReference>
<dbReference type="InterPro" id="IPR008271">
    <property type="entry name" value="Ser/Thr_kinase_AS"/>
</dbReference>
<dbReference type="PANTHER" id="PTHR44329:SF298">
    <property type="entry name" value="MIXED LINEAGE KINASE DOMAIN-LIKE PROTEIN"/>
    <property type="match status" value="1"/>
</dbReference>
<dbReference type="EMBL" id="IACF01001523">
    <property type="protein sequence ID" value="LAB67217.1"/>
    <property type="molecule type" value="mRNA"/>
</dbReference>
<evidence type="ECO:0000259" key="3">
    <source>
        <dbReference type="PROSITE" id="PS50011"/>
    </source>
</evidence>
<dbReference type="GO" id="GO:0004672">
    <property type="term" value="F:protein kinase activity"/>
    <property type="evidence" value="ECO:0007669"/>
    <property type="project" value="InterPro"/>
</dbReference>
<accession>A0A2P2HZK7</accession>
<feature type="domain" description="Protein kinase" evidence="3">
    <location>
        <begin position="40"/>
        <end position="372"/>
    </location>
</feature>
<dbReference type="PANTHER" id="PTHR44329">
    <property type="entry name" value="SERINE/THREONINE-PROTEIN KINASE TNNI3K-RELATED"/>
    <property type="match status" value="1"/>
</dbReference>
<dbReference type="Gene3D" id="1.10.510.10">
    <property type="entry name" value="Transferase(Phosphotransferase) domain 1"/>
    <property type="match status" value="1"/>
</dbReference>
<evidence type="ECO:0000313" key="5">
    <source>
        <dbReference type="EMBL" id="LAC20820.1"/>
    </source>
</evidence>
<evidence type="ECO:0000256" key="2">
    <source>
        <dbReference type="ARBA" id="ARBA00022840"/>
    </source>
</evidence>
<evidence type="ECO:0000313" key="4">
    <source>
        <dbReference type="EMBL" id="LAB67217.1"/>
    </source>
</evidence>
<keyword evidence="4" id="KW-0808">Transferase</keyword>
<reference evidence="5" key="1">
    <citation type="submission" date="2017-11" db="EMBL/GenBank/DDBJ databases">
        <title>The sensing device of the deep-sea amphipod.</title>
        <authorList>
            <person name="Kobayashi H."/>
            <person name="Nagahama T."/>
            <person name="Arai W."/>
            <person name="Sasagawa Y."/>
            <person name="Umeda M."/>
            <person name="Hayashi T."/>
            <person name="Nikaido I."/>
            <person name="Watanabe H."/>
            <person name="Oguri K."/>
            <person name="Kitazato H."/>
            <person name="Fujioka K."/>
            <person name="Kido Y."/>
            <person name="Takami H."/>
        </authorList>
    </citation>
    <scope>NUCLEOTIDE SEQUENCE</scope>
    <source>
        <tissue evidence="5">Whole body</tissue>
    </source>
</reference>
<organism evidence="4">
    <name type="scientific">Hirondellea gigas</name>
    <dbReference type="NCBI Taxonomy" id="1518452"/>
    <lineage>
        <taxon>Eukaryota</taxon>
        <taxon>Metazoa</taxon>
        <taxon>Ecdysozoa</taxon>
        <taxon>Arthropoda</taxon>
        <taxon>Crustacea</taxon>
        <taxon>Multicrustacea</taxon>
        <taxon>Malacostraca</taxon>
        <taxon>Eumalacostraca</taxon>
        <taxon>Peracarida</taxon>
        <taxon>Amphipoda</taxon>
        <taxon>Amphilochidea</taxon>
        <taxon>Lysianassida</taxon>
        <taxon>Lysianassidira</taxon>
        <taxon>Lysianassoidea</taxon>
        <taxon>Lysianassidae</taxon>
        <taxon>Hirondellea</taxon>
    </lineage>
</organism>
<dbReference type="GO" id="GO:0005524">
    <property type="term" value="F:ATP binding"/>
    <property type="evidence" value="ECO:0007669"/>
    <property type="project" value="UniProtKB-KW"/>
</dbReference>
<evidence type="ECO:0000256" key="1">
    <source>
        <dbReference type="ARBA" id="ARBA00022741"/>
    </source>
</evidence>
<dbReference type="PROSITE" id="PS50011">
    <property type="entry name" value="PROTEIN_KINASE_DOM"/>
    <property type="match status" value="1"/>
</dbReference>
<dbReference type="SMART" id="SM00220">
    <property type="entry name" value="S_TKc"/>
    <property type="match status" value="1"/>
</dbReference>
<keyword evidence="4" id="KW-0418">Kinase</keyword>
<dbReference type="InterPro" id="IPR000719">
    <property type="entry name" value="Prot_kinase_dom"/>
</dbReference>
<protein>
    <submittedName>
        <fullName evidence="4">Lymphokine-activated killer T-cell-originated protein kinase-like</fullName>
    </submittedName>
</protein>
<dbReference type="EMBL" id="IACT01001471">
    <property type="protein sequence ID" value="LAC20820.1"/>
    <property type="molecule type" value="mRNA"/>
</dbReference>
<keyword evidence="2" id="KW-0067">ATP-binding</keyword>
<name>A0A2P2HZK7_9CRUS</name>
<dbReference type="AlphaFoldDB" id="A0A2P2HZK7"/>
<keyword evidence="1" id="KW-0547">Nucleotide-binding</keyword>
<dbReference type="InterPro" id="IPR051681">
    <property type="entry name" value="Ser/Thr_Kinases-Pseudokinases"/>
</dbReference>
<dbReference type="SUPFAM" id="SSF56112">
    <property type="entry name" value="Protein kinase-like (PK-like)"/>
    <property type="match status" value="1"/>
</dbReference>
<reference evidence="4" key="2">
    <citation type="journal article" date="2018" name="Biosci. Biotechnol. Biochem.">
        <title>Polysaccharide hydrolase of the hadal zone amphipods Hirondellea gigas.</title>
        <authorList>
            <person name="Kobayashi H."/>
            <person name="Nagahama T."/>
            <person name="Arai W."/>
            <person name="Sasagawa Y."/>
            <person name="Umeda M."/>
            <person name="Hayashi T."/>
            <person name="Nikaido I."/>
            <person name="Watanabe H."/>
            <person name="Oguri K."/>
            <person name="Kitazato H."/>
            <person name="Fujioka K."/>
            <person name="Kido Y."/>
            <person name="Takami H."/>
        </authorList>
    </citation>
    <scope>NUCLEOTIDE SEQUENCE</scope>
    <source>
        <tissue evidence="4">Whole body</tissue>
    </source>
</reference>
<sequence>MSSSRSEQFKTPCNIHQLSIISNEATDAFLSDGKLIIPASPAMKKLGFGTGVKVFLLERFSPNRGHYGSPWAIKKINSQLSKCAASKATAEGNSKDEVLLTGGCVVKRKSVAESCNSRLEAEAKLLRSFNHPNIIGFRSYTTALDGSKCLAMEASERDLNSILENLFEQEDDPLPSFYMHKVCLDVSKALHYLHETHRLLHGDIKSANILIKGDFNQVKLCDFGVCLKLDQKLTALPGQCYIGTECWSPPEVLIGDVPTTDRADVFAFGLTIWECVALSPPHINLLNSGPGEELLTEQEQDQKSEEREEVFQQQLGKRPALPLVAGSLKGLYLPLLETFHQCTSAVPADRPSAKQLVEIFTEMDLDADHSTNKTIDIDTTIEIDTTVNSDGSRDVSADTSVDRRVLAEVTHNNMSAYAAEEIKVSGSMANSLFDPVKVGPVKLFGDDYGKQNSKIKK</sequence>
<dbReference type="PROSITE" id="PS00108">
    <property type="entry name" value="PROTEIN_KINASE_ST"/>
    <property type="match status" value="1"/>
</dbReference>
<dbReference type="GO" id="GO:0097527">
    <property type="term" value="P:necroptotic signaling pathway"/>
    <property type="evidence" value="ECO:0007669"/>
    <property type="project" value="TreeGrafter"/>
</dbReference>
<proteinExistence type="evidence at transcript level"/>